<reference evidence="1 2" key="1">
    <citation type="submission" date="2015-12" db="EMBL/GenBank/DDBJ databases">
        <title>Genome sequence of Thalassospira lucentensis MCCC 1A02072.</title>
        <authorList>
            <person name="Lu L."/>
            <person name="Lai Q."/>
            <person name="Shao Z."/>
            <person name="Qian P."/>
        </authorList>
    </citation>
    <scope>NUCLEOTIDE SEQUENCE [LARGE SCALE GENOMIC DNA]</scope>
    <source>
        <strain evidence="1 2">MCCC 1A02072</strain>
    </source>
</reference>
<dbReference type="OrthoDB" id="7062678at2"/>
<evidence type="ECO:0000313" key="1">
    <source>
        <dbReference type="EMBL" id="KZB69290.1"/>
    </source>
</evidence>
<sequence length="108" mass="11811">MTDHAFLAPLESAQPTKSVYCFAVHAAAEPDVMPRVLELFSKRNLVPASWHSTVADGHAGFSELQIDIQIQQLETKVAEHIARCLRQIVHVNTVLTSEKGYSNSALGA</sequence>
<dbReference type="EMBL" id="LPVY01000002">
    <property type="protein sequence ID" value="KZB69290.1"/>
    <property type="molecule type" value="Genomic_DNA"/>
</dbReference>
<evidence type="ECO:0008006" key="3">
    <source>
        <dbReference type="Google" id="ProtNLM"/>
    </source>
</evidence>
<evidence type="ECO:0000313" key="2">
    <source>
        <dbReference type="Proteomes" id="UP000076335"/>
    </source>
</evidence>
<accession>A0A154LD18</accession>
<comment type="caution">
    <text evidence="1">The sequence shown here is derived from an EMBL/GenBank/DDBJ whole genome shotgun (WGS) entry which is preliminary data.</text>
</comment>
<dbReference type="RefSeq" id="WP_062948496.1">
    <property type="nucleotide sequence ID" value="NZ_CP136684.1"/>
</dbReference>
<dbReference type="AlphaFoldDB" id="A0A154LD18"/>
<organism evidence="1 2">
    <name type="scientific">Thalassospira lucentensis</name>
    <dbReference type="NCBI Taxonomy" id="168935"/>
    <lineage>
        <taxon>Bacteria</taxon>
        <taxon>Pseudomonadati</taxon>
        <taxon>Pseudomonadota</taxon>
        <taxon>Alphaproteobacteria</taxon>
        <taxon>Rhodospirillales</taxon>
        <taxon>Thalassospiraceae</taxon>
        <taxon>Thalassospira</taxon>
    </lineage>
</organism>
<protein>
    <recommendedName>
        <fullName evidence="3">Acetolactate synthase</fullName>
    </recommendedName>
</protein>
<dbReference type="Proteomes" id="UP000076335">
    <property type="component" value="Unassembled WGS sequence"/>
</dbReference>
<proteinExistence type="predicted"/>
<gene>
    <name evidence="1" type="ORF">AUP42_09540</name>
</gene>
<name>A0A154LD18_9PROT</name>